<evidence type="ECO:0000259" key="4">
    <source>
        <dbReference type="Pfam" id="PF01361"/>
    </source>
</evidence>
<dbReference type="InterPro" id="IPR004370">
    <property type="entry name" value="4-OT-like_dom"/>
</dbReference>
<dbReference type="PANTHER" id="PTHR35530:SF1">
    <property type="entry name" value="2-HYDROXYMUCONATE TAUTOMERASE"/>
    <property type="match status" value="1"/>
</dbReference>
<dbReference type="Proteomes" id="UP001595444">
    <property type="component" value="Unassembled WGS sequence"/>
</dbReference>
<keyword evidence="6" id="KW-1185">Reference proteome</keyword>
<comment type="similarity">
    <text evidence="1 3">Belongs to the 4-oxalocrotonate tautomerase family.</text>
</comment>
<dbReference type="InterPro" id="IPR018191">
    <property type="entry name" value="4-OT"/>
</dbReference>
<dbReference type="SUPFAM" id="SSF55331">
    <property type="entry name" value="Tautomerase/MIF"/>
    <property type="match status" value="1"/>
</dbReference>
<evidence type="ECO:0000313" key="6">
    <source>
        <dbReference type="Proteomes" id="UP001595444"/>
    </source>
</evidence>
<reference evidence="6" key="1">
    <citation type="journal article" date="2019" name="Int. J. Syst. Evol. Microbiol.">
        <title>The Global Catalogue of Microorganisms (GCM) 10K type strain sequencing project: providing services to taxonomists for standard genome sequencing and annotation.</title>
        <authorList>
            <consortium name="The Broad Institute Genomics Platform"/>
            <consortium name="The Broad Institute Genome Sequencing Center for Infectious Disease"/>
            <person name="Wu L."/>
            <person name="Ma J."/>
        </authorList>
    </citation>
    <scope>NUCLEOTIDE SEQUENCE [LARGE SCALE GENOMIC DNA]</scope>
    <source>
        <strain evidence="6">KCTC 62164</strain>
    </source>
</reference>
<dbReference type="EC" id="5.3.2.-" evidence="3"/>
<dbReference type="PANTHER" id="PTHR35530">
    <property type="entry name" value="TAUTOMERASE-RELATED"/>
    <property type="match status" value="1"/>
</dbReference>
<keyword evidence="2 3" id="KW-0413">Isomerase</keyword>
<dbReference type="RefSeq" id="WP_194213696.1">
    <property type="nucleotide sequence ID" value="NZ_CP061205.1"/>
</dbReference>
<sequence>MPIVQISMVKGRSHESKNRMMKEISWIVSECAEVKLEAVRVLITEVDAEHWSVGGVLKSQTVNNGHR</sequence>
<dbReference type="Gene3D" id="3.30.429.10">
    <property type="entry name" value="Macrophage Migration Inhibitory Factor"/>
    <property type="match status" value="1"/>
</dbReference>
<proteinExistence type="inferred from homology"/>
<organism evidence="5 6">
    <name type="scientific">Kordiimonas pumila</name>
    <dbReference type="NCBI Taxonomy" id="2161677"/>
    <lineage>
        <taxon>Bacteria</taxon>
        <taxon>Pseudomonadati</taxon>
        <taxon>Pseudomonadota</taxon>
        <taxon>Alphaproteobacteria</taxon>
        <taxon>Kordiimonadales</taxon>
        <taxon>Kordiimonadaceae</taxon>
        <taxon>Kordiimonas</taxon>
    </lineage>
</organism>
<dbReference type="InterPro" id="IPR014347">
    <property type="entry name" value="Tautomerase/MIF_sf"/>
</dbReference>
<accession>A0ABV7D7J9</accession>
<dbReference type="NCBIfam" id="TIGR00013">
    <property type="entry name" value="taut"/>
    <property type="match status" value="1"/>
</dbReference>
<gene>
    <name evidence="5" type="ORF">ACFOKA_12115</name>
</gene>
<evidence type="ECO:0000313" key="5">
    <source>
        <dbReference type="EMBL" id="MFC3052650.1"/>
    </source>
</evidence>
<name>A0ABV7D7J9_9PROT</name>
<dbReference type="EMBL" id="JBHRSL010000010">
    <property type="protein sequence ID" value="MFC3052650.1"/>
    <property type="molecule type" value="Genomic_DNA"/>
</dbReference>
<comment type="caution">
    <text evidence="5">The sequence shown here is derived from an EMBL/GenBank/DDBJ whole genome shotgun (WGS) entry which is preliminary data.</text>
</comment>
<feature type="domain" description="4-oxalocrotonate tautomerase-like" evidence="4">
    <location>
        <begin position="2"/>
        <end position="59"/>
    </location>
</feature>
<evidence type="ECO:0000256" key="1">
    <source>
        <dbReference type="ARBA" id="ARBA00006723"/>
    </source>
</evidence>
<dbReference type="Pfam" id="PF01361">
    <property type="entry name" value="Tautomerase"/>
    <property type="match status" value="1"/>
</dbReference>
<evidence type="ECO:0000256" key="3">
    <source>
        <dbReference type="RuleBase" id="RU362032"/>
    </source>
</evidence>
<protein>
    <recommendedName>
        <fullName evidence="3">Tautomerase</fullName>
        <ecNumber evidence="3">5.3.2.-</ecNumber>
    </recommendedName>
</protein>
<evidence type="ECO:0000256" key="2">
    <source>
        <dbReference type="ARBA" id="ARBA00023235"/>
    </source>
</evidence>